<feature type="compositionally biased region" description="Acidic residues" evidence="1">
    <location>
        <begin position="105"/>
        <end position="117"/>
    </location>
</feature>
<evidence type="ECO:0000256" key="1">
    <source>
        <dbReference type="SAM" id="MobiDB-lite"/>
    </source>
</evidence>
<feature type="compositionally biased region" description="Basic and acidic residues" evidence="1">
    <location>
        <begin position="298"/>
        <end position="309"/>
    </location>
</feature>
<keyword evidence="3" id="KW-1185">Reference proteome</keyword>
<organism evidence="2 3">
    <name type="scientific">Polyporus arcularius HHB13444</name>
    <dbReference type="NCBI Taxonomy" id="1314778"/>
    <lineage>
        <taxon>Eukaryota</taxon>
        <taxon>Fungi</taxon>
        <taxon>Dikarya</taxon>
        <taxon>Basidiomycota</taxon>
        <taxon>Agaricomycotina</taxon>
        <taxon>Agaricomycetes</taxon>
        <taxon>Polyporales</taxon>
        <taxon>Polyporaceae</taxon>
        <taxon>Polyporus</taxon>
    </lineage>
</organism>
<evidence type="ECO:0000313" key="3">
    <source>
        <dbReference type="Proteomes" id="UP000308197"/>
    </source>
</evidence>
<feature type="region of interest" description="Disordered" evidence="1">
    <location>
        <begin position="277"/>
        <end position="447"/>
    </location>
</feature>
<feature type="compositionally biased region" description="Basic residues" evidence="1">
    <location>
        <begin position="353"/>
        <end position="371"/>
    </location>
</feature>
<dbReference type="EMBL" id="ML213060">
    <property type="protein sequence ID" value="TFK77867.1"/>
    <property type="molecule type" value="Genomic_DNA"/>
</dbReference>
<feature type="compositionally biased region" description="Low complexity" evidence="1">
    <location>
        <begin position="161"/>
        <end position="179"/>
    </location>
</feature>
<dbReference type="AlphaFoldDB" id="A0A5C3NMF5"/>
<feature type="compositionally biased region" description="Basic residues" evidence="1">
    <location>
        <begin position="437"/>
        <end position="447"/>
    </location>
</feature>
<sequence>MAQPPDSEDDDDDDDDDEFHFYSSAQAEPEQPARGKAKKNGKGKPKAKAAPRESTRSGAAVAFVPPPPGALSARHGRTSAHREPGPSSASATKRTPRGRRRASPDEPEPEEGVDDDLERAIKAKDAVIDALRRQLQDRASLAPPDTGRSEPAPPSVPTNPAVPAGASPRPASSAASTAPHGGNAEEPNATATASANPEHRAHDEEPEPTAIPANPPLGAPPPPPTVLPPPLPQGAPPQTQVGVQGTPSQAAEGASGLSIDPDVSMSLSLTTAAAGAAVGLSGDPDDPMLSSLTTAADEAERVIDHDLRPSSDLTPLATQATGMDSDDGVNLPEDVPAQQPPFEWQRGDSPLGTRRRHPRSSSPHGRQKRSKRGDDSDSFHGGPFSSEDNEETAETSRALRARQREGGKRTRVGGSGPRVEEAVAEPPRASGSAPRGGRPRNTRSGRR</sequence>
<dbReference type="Proteomes" id="UP000308197">
    <property type="component" value="Unassembled WGS sequence"/>
</dbReference>
<name>A0A5C3NMF5_9APHY</name>
<reference evidence="2 3" key="1">
    <citation type="journal article" date="2019" name="Nat. Ecol. Evol.">
        <title>Megaphylogeny resolves global patterns of mushroom evolution.</title>
        <authorList>
            <person name="Varga T."/>
            <person name="Krizsan K."/>
            <person name="Foldi C."/>
            <person name="Dima B."/>
            <person name="Sanchez-Garcia M."/>
            <person name="Sanchez-Ramirez S."/>
            <person name="Szollosi G.J."/>
            <person name="Szarkandi J.G."/>
            <person name="Papp V."/>
            <person name="Albert L."/>
            <person name="Andreopoulos W."/>
            <person name="Angelini C."/>
            <person name="Antonin V."/>
            <person name="Barry K.W."/>
            <person name="Bougher N.L."/>
            <person name="Buchanan P."/>
            <person name="Buyck B."/>
            <person name="Bense V."/>
            <person name="Catcheside P."/>
            <person name="Chovatia M."/>
            <person name="Cooper J."/>
            <person name="Damon W."/>
            <person name="Desjardin D."/>
            <person name="Finy P."/>
            <person name="Geml J."/>
            <person name="Haridas S."/>
            <person name="Hughes K."/>
            <person name="Justo A."/>
            <person name="Karasinski D."/>
            <person name="Kautmanova I."/>
            <person name="Kiss B."/>
            <person name="Kocsube S."/>
            <person name="Kotiranta H."/>
            <person name="LaButti K.M."/>
            <person name="Lechner B.E."/>
            <person name="Liimatainen K."/>
            <person name="Lipzen A."/>
            <person name="Lukacs Z."/>
            <person name="Mihaltcheva S."/>
            <person name="Morgado L.N."/>
            <person name="Niskanen T."/>
            <person name="Noordeloos M.E."/>
            <person name="Ohm R.A."/>
            <person name="Ortiz-Santana B."/>
            <person name="Ovrebo C."/>
            <person name="Racz N."/>
            <person name="Riley R."/>
            <person name="Savchenko A."/>
            <person name="Shiryaev A."/>
            <person name="Soop K."/>
            <person name="Spirin V."/>
            <person name="Szebenyi C."/>
            <person name="Tomsovsky M."/>
            <person name="Tulloss R.E."/>
            <person name="Uehling J."/>
            <person name="Grigoriev I.V."/>
            <person name="Vagvolgyi C."/>
            <person name="Papp T."/>
            <person name="Martin F.M."/>
            <person name="Miettinen O."/>
            <person name="Hibbett D.S."/>
            <person name="Nagy L.G."/>
        </authorList>
    </citation>
    <scope>NUCLEOTIDE SEQUENCE [LARGE SCALE GENOMIC DNA]</scope>
    <source>
        <strain evidence="2 3">HHB13444</strain>
    </source>
</reference>
<feature type="region of interest" description="Disordered" evidence="1">
    <location>
        <begin position="1"/>
        <end position="262"/>
    </location>
</feature>
<proteinExistence type="predicted"/>
<feature type="compositionally biased region" description="Polar residues" evidence="1">
    <location>
        <begin position="311"/>
        <end position="322"/>
    </location>
</feature>
<dbReference type="InParanoid" id="A0A5C3NMF5"/>
<protein>
    <submittedName>
        <fullName evidence="2">Uncharacterized protein</fullName>
    </submittedName>
</protein>
<feature type="compositionally biased region" description="Basic and acidic residues" evidence="1">
    <location>
        <begin position="118"/>
        <end position="136"/>
    </location>
</feature>
<evidence type="ECO:0000313" key="2">
    <source>
        <dbReference type="EMBL" id="TFK77867.1"/>
    </source>
</evidence>
<gene>
    <name evidence="2" type="ORF">K466DRAFT_607600</name>
</gene>
<feature type="compositionally biased region" description="Pro residues" evidence="1">
    <location>
        <begin position="213"/>
        <end position="235"/>
    </location>
</feature>
<accession>A0A5C3NMF5</accession>
<feature type="compositionally biased region" description="Acidic residues" evidence="1">
    <location>
        <begin position="1"/>
        <end position="18"/>
    </location>
</feature>
<feature type="compositionally biased region" description="Basic residues" evidence="1">
    <location>
        <begin position="35"/>
        <end position="49"/>
    </location>
</feature>